<dbReference type="RefSeq" id="WP_062543765.1">
    <property type="nucleotide sequence ID" value="NZ_CP012643.1"/>
</dbReference>
<evidence type="ECO:0000313" key="3">
    <source>
        <dbReference type="EMBL" id="ALI99303.1"/>
    </source>
</evidence>
<dbReference type="KEGG" id="rti:DC20_10330"/>
<dbReference type="SUPFAM" id="SSF56925">
    <property type="entry name" value="OMPA-like"/>
    <property type="match status" value="1"/>
</dbReference>
<proteinExistence type="predicted"/>
<dbReference type="InterPro" id="IPR011250">
    <property type="entry name" value="OMP/PagP_B-barrel"/>
</dbReference>
<dbReference type="EMBL" id="CP012643">
    <property type="protein sequence ID" value="ALI99303.1"/>
    <property type="molecule type" value="Genomic_DNA"/>
</dbReference>
<evidence type="ECO:0000259" key="2">
    <source>
        <dbReference type="Pfam" id="PF13568"/>
    </source>
</evidence>
<dbReference type="InterPro" id="IPR025665">
    <property type="entry name" value="Beta-barrel_OMP_2"/>
</dbReference>
<dbReference type="STRING" id="512763.DC20_10330"/>
<reference evidence="3 4" key="1">
    <citation type="submission" date="2015-08" db="EMBL/GenBank/DDBJ databases">
        <title>Complete genome sequence of Rufibacter tibetensis strain 1351t, a radiation-resistant bacterium from tibet plateau.</title>
        <authorList>
            <person name="Dai J."/>
        </authorList>
    </citation>
    <scope>NUCLEOTIDE SEQUENCE [LARGE SCALE GENOMIC DNA]</scope>
    <source>
        <strain evidence="3 4">1351</strain>
    </source>
</reference>
<evidence type="ECO:0000313" key="4">
    <source>
        <dbReference type="Proteomes" id="UP000061382"/>
    </source>
</evidence>
<dbReference type="AlphaFoldDB" id="A0A0P0C2T1"/>
<name>A0A0P0C2T1_9BACT</name>
<dbReference type="OrthoDB" id="947434at2"/>
<organism evidence="3 4">
    <name type="scientific">Rufibacter tibetensis</name>
    <dbReference type="NCBI Taxonomy" id="512763"/>
    <lineage>
        <taxon>Bacteria</taxon>
        <taxon>Pseudomonadati</taxon>
        <taxon>Bacteroidota</taxon>
        <taxon>Cytophagia</taxon>
        <taxon>Cytophagales</taxon>
        <taxon>Hymenobacteraceae</taxon>
        <taxon>Rufibacter</taxon>
    </lineage>
</organism>
<dbReference type="Proteomes" id="UP000061382">
    <property type="component" value="Chromosome"/>
</dbReference>
<accession>A0A0P0C2T1</accession>
<feature type="signal peptide" evidence="1">
    <location>
        <begin position="1"/>
        <end position="19"/>
    </location>
</feature>
<keyword evidence="4" id="KW-1185">Reference proteome</keyword>
<feature type="chain" id="PRO_5006042376" description="Outer membrane protein beta-barrel domain-containing protein" evidence="1">
    <location>
        <begin position="20"/>
        <end position="210"/>
    </location>
</feature>
<dbReference type="PATRIC" id="fig|512763.3.peg.2276"/>
<keyword evidence="1" id="KW-0732">Signal</keyword>
<evidence type="ECO:0000256" key="1">
    <source>
        <dbReference type="SAM" id="SignalP"/>
    </source>
</evidence>
<sequence length="210" mass="22949">MKKLLFFVVALFTTYFAQAQEGIKIGIKAGPNFSTISGDDVDSDDAEKPEYKFGFHAGAFLDYGISDMFSIRPELLYSIKGFKVETNEDDAELTLKSNTHYLELPILARIKTGESGLFFEAGPTFSYLLTAKSKAEGQFMGEEFEETESGTDGYNKLDVGYAAGIGYQLASGLGIGLRYNGGLSKLDEDGEAKVYNSNFMLSLSWAFGGN</sequence>
<feature type="domain" description="Outer membrane protein beta-barrel" evidence="2">
    <location>
        <begin position="17"/>
        <end position="187"/>
    </location>
</feature>
<gene>
    <name evidence="3" type="ORF">DC20_10330</name>
</gene>
<protein>
    <recommendedName>
        <fullName evidence="2">Outer membrane protein beta-barrel domain-containing protein</fullName>
    </recommendedName>
</protein>
<dbReference type="Pfam" id="PF13568">
    <property type="entry name" value="OMP_b-brl_2"/>
    <property type="match status" value="1"/>
</dbReference>